<dbReference type="SUPFAM" id="SSF46785">
    <property type="entry name" value="Winged helix' DNA-binding domain"/>
    <property type="match status" value="1"/>
</dbReference>
<feature type="region of interest" description="Disordered" evidence="9">
    <location>
        <begin position="38"/>
        <end position="61"/>
    </location>
</feature>
<keyword evidence="5" id="KW-0238">DNA-binding</keyword>
<feature type="region of interest" description="Disordered" evidence="9">
    <location>
        <begin position="177"/>
        <end position="212"/>
    </location>
</feature>
<evidence type="ECO:0000256" key="6">
    <source>
        <dbReference type="ARBA" id="ARBA00023159"/>
    </source>
</evidence>
<evidence type="ECO:0000313" key="11">
    <source>
        <dbReference type="EMBL" id="KAK9406580.1"/>
    </source>
</evidence>
<dbReference type="GO" id="GO:0000978">
    <property type="term" value="F:RNA polymerase II cis-regulatory region sequence-specific DNA binding"/>
    <property type="evidence" value="ECO:0007669"/>
    <property type="project" value="TreeGrafter"/>
</dbReference>
<dbReference type="EMBL" id="JAOTOJ010000002">
    <property type="protein sequence ID" value="KAK9406580.1"/>
    <property type="molecule type" value="Genomic_DNA"/>
</dbReference>
<dbReference type="GO" id="GO:0000981">
    <property type="term" value="F:DNA-binding transcription factor activity, RNA polymerase II-specific"/>
    <property type="evidence" value="ECO:0007669"/>
    <property type="project" value="TreeGrafter"/>
</dbReference>
<keyword evidence="2" id="KW-1017">Isopeptide bond</keyword>
<reference evidence="11 12" key="1">
    <citation type="journal article" date="2024" name="Proc. Natl. Acad. Sci. U.S.A.">
        <title>The genetic regulatory architecture and epigenomic basis for age-related changes in rattlesnake venom.</title>
        <authorList>
            <person name="Hogan M.P."/>
            <person name="Holding M.L."/>
            <person name="Nystrom G.S."/>
            <person name="Colston T.J."/>
            <person name="Bartlett D.A."/>
            <person name="Mason A.J."/>
            <person name="Ellsworth S.A."/>
            <person name="Rautsaw R.M."/>
            <person name="Lawrence K.C."/>
            <person name="Strickland J.L."/>
            <person name="He B."/>
            <person name="Fraser P."/>
            <person name="Margres M.J."/>
            <person name="Gilbert D.M."/>
            <person name="Gibbs H.L."/>
            <person name="Parkinson C.L."/>
            <person name="Rokyta D.R."/>
        </authorList>
    </citation>
    <scope>NUCLEOTIDE SEQUENCE [LARGE SCALE GENOMIC DNA]</scope>
    <source>
        <strain evidence="11">DRR0105</strain>
    </source>
</reference>
<dbReference type="GO" id="GO:0002376">
    <property type="term" value="P:immune system process"/>
    <property type="evidence" value="ECO:0007669"/>
    <property type="project" value="TreeGrafter"/>
</dbReference>
<keyword evidence="12" id="KW-1185">Reference proteome</keyword>
<keyword evidence="4" id="KW-0805">Transcription regulation</keyword>
<dbReference type="Gene3D" id="1.10.10.10">
    <property type="entry name" value="Winged helix-like DNA-binding domain superfamily/Winged helix DNA-binding domain"/>
    <property type="match status" value="1"/>
</dbReference>
<comment type="subcellular location">
    <subcellularLocation>
        <location evidence="1">Nucleus</location>
    </subcellularLocation>
</comment>
<dbReference type="Proteomes" id="UP001474421">
    <property type="component" value="Unassembled WGS sequence"/>
</dbReference>
<evidence type="ECO:0000256" key="8">
    <source>
        <dbReference type="ARBA" id="ARBA00023242"/>
    </source>
</evidence>
<dbReference type="InterPro" id="IPR036388">
    <property type="entry name" value="WH-like_DNA-bd_sf"/>
</dbReference>
<protein>
    <submittedName>
        <fullName evidence="11">Interferon regulatory factor 1-like</fullName>
    </submittedName>
</protein>
<dbReference type="FunFam" id="1.10.10.10:FF:000065">
    <property type="entry name" value="Interferon regulatory factor"/>
    <property type="match status" value="1"/>
</dbReference>
<dbReference type="AlphaFoldDB" id="A0AAW1BWX7"/>
<evidence type="ECO:0000259" key="10">
    <source>
        <dbReference type="PROSITE" id="PS51507"/>
    </source>
</evidence>
<evidence type="ECO:0000256" key="1">
    <source>
        <dbReference type="ARBA" id="ARBA00004123"/>
    </source>
</evidence>
<evidence type="ECO:0000256" key="7">
    <source>
        <dbReference type="ARBA" id="ARBA00023163"/>
    </source>
</evidence>
<dbReference type="InterPro" id="IPR001346">
    <property type="entry name" value="Interferon_reg_fact_DNA-bd_dom"/>
</dbReference>
<evidence type="ECO:0000313" key="12">
    <source>
        <dbReference type="Proteomes" id="UP001474421"/>
    </source>
</evidence>
<dbReference type="PANTHER" id="PTHR11949">
    <property type="entry name" value="INTERFERON REGULATORY FACTOR"/>
    <property type="match status" value="1"/>
</dbReference>
<keyword evidence="7" id="KW-0804">Transcription</keyword>
<dbReference type="SMART" id="SM00348">
    <property type="entry name" value="IRF"/>
    <property type="match status" value="1"/>
</dbReference>
<keyword evidence="6" id="KW-0010">Activator</keyword>
<evidence type="ECO:0000256" key="3">
    <source>
        <dbReference type="ARBA" id="ARBA00022843"/>
    </source>
</evidence>
<dbReference type="PANTHER" id="PTHR11949:SF3">
    <property type="entry name" value="INTERFERON REGULATORY FACTOR 1"/>
    <property type="match status" value="1"/>
</dbReference>
<keyword evidence="8" id="KW-0539">Nucleus</keyword>
<gene>
    <name evidence="11" type="ORF">NXF25_005354</name>
</gene>
<sequence>MVYVCVGVGLAAKDLRSPENDPQAGSVLDRAELEPAREDAVGRSGAVEGCEPTSSSARAKMPQRMRMRPWLEMQINSNKIPGLYWLDKKEKRFQIPWKHAAKHGWELEKDACLFKNWAVHTGRYKDGDVDPDPKTWKANFRCAMNSLPDIQEVKDQSISRGPGAVRVYKMLKPTVKLDKKEKKSRSPKSKSPRKSTDDIKEEETVEATNSIQLADDHSGYALPSCAAEDMEVGSTFGLQCELNSDAWRNYPLDVQAPDSTDNMYRLQVSPCYSSSEDEDIPLYDQMFASSEWHQSSVGGRGFLLNEGKVFNLSEAAMQNLSLDFTLQEQDTGFDIPKLEVIPHDSKSSAEYTLLDIRHFVPPISCGI</sequence>
<name>A0AAW1BWX7_CROAD</name>
<dbReference type="InterPro" id="IPR036390">
    <property type="entry name" value="WH_DNA-bd_sf"/>
</dbReference>
<evidence type="ECO:0000256" key="5">
    <source>
        <dbReference type="ARBA" id="ARBA00023125"/>
    </source>
</evidence>
<dbReference type="PROSITE" id="PS51507">
    <property type="entry name" value="IRF_2"/>
    <property type="match status" value="1"/>
</dbReference>
<dbReference type="GO" id="GO:0005634">
    <property type="term" value="C:nucleus"/>
    <property type="evidence" value="ECO:0007669"/>
    <property type="project" value="UniProtKB-SubCell"/>
</dbReference>
<dbReference type="PROSITE" id="PS00601">
    <property type="entry name" value="IRF_1"/>
    <property type="match status" value="1"/>
</dbReference>
<keyword evidence="3" id="KW-0832">Ubl conjugation</keyword>
<proteinExistence type="predicted"/>
<organism evidence="11 12">
    <name type="scientific">Crotalus adamanteus</name>
    <name type="common">Eastern diamondback rattlesnake</name>
    <dbReference type="NCBI Taxonomy" id="8729"/>
    <lineage>
        <taxon>Eukaryota</taxon>
        <taxon>Metazoa</taxon>
        <taxon>Chordata</taxon>
        <taxon>Craniata</taxon>
        <taxon>Vertebrata</taxon>
        <taxon>Euteleostomi</taxon>
        <taxon>Lepidosauria</taxon>
        <taxon>Squamata</taxon>
        <taxon>Bifurcata</taxon>
        <taxon>Unidentata</taxon>
        <taxon>Episquamata</taxon>
        <taxon>Toxicofera</taxon>
        <taxon>Serpentes</taxon>
        <taxon>Colubroidea</taxon>
        <taxon>Viperidae</taxon>
        <taxon>Crotalinae</taxon>
        <taxon>Crotalus</taxon>
    </lineage>
</organism>
<evidence type="ECO:0000256" key="9">
    <source>
        <dbReference type="SAM" id="MobiDB-lite"/>
    </source>
</evidence>
<dbReference type="Pfam" id="PF00605">
    <property type="entry name" value="IRF"/>
    <property type="match status" value="1"/>
</dbReference>
<evidence type="ECO:0000256" key="4">
    <source>
        <dbReference type="ARBA" id="ARBA00023015"/>
    </source>
</evidence>
<dbReference type="CDD" id="cd00103">
    <property type="entry name" value="IRF"/>
    <property type="match status" value="1"/>
</dbReference>
<accession>A0AAW1BWX7</accession>
<dbReference type="PRINTS" id="PR00267">
    <property type="entry name" value="INTFRNREGFCT"/>
</dbReference>
<evidence type="ECO:0000256" key="2">
    <source>
        <dbReference type="ARBA" id="ARBA00022499"/>
    </source>
</evidence>
<comment type="caution">
    <text evidence="11">The sequence shown here is derived from an EMBL/GenBank/DDBJ whole genome shotgun (WGS) entry which is preliminary data.</text>
</comment>
<feature type="domain" description="IRF tryptophan pentad repeat" evidence="10">
    <location>
        <begin position="64"/>
        <end position="172"/>
    </location>
</feature>
<feature type="compositionally biased region" description="Basic residues" evidence="9">
    <location>
        <begin position="182"/>
        <end position="193"/>
    </location>
</feature>
<dbReference type="InterPro" id="IPR019817">
    <property type="entry name" value="Interferon_reg_fac_CS"/>
</dbReference>